<dbReference type="NCBIfam" id="NF002058">
    <property type="entry name" value="PRK00888.1"/>
    <property type="match status" value="1"/>
</dbReference>
<dbReference type="OrthoDB" id="7061211at2"/>
<sequence length="98" mass="11091">MRRLIAVLIILVVVLQYRLWIGQGSLAELHSLKQEIALQEAEVTRLLTRNQELQAEVVDLSEGEEAVEERARTELGMIKAGEIFIQVIEKPKPESDTP</sequence>
<dbReference type="InterPro" id="IPR007060">
    <property type="entry name" value="FtsL/DivIC"/>
</dbReference>
<dbReference type="EMBL" id="PPGH01000018">
    <property type="protein sequence ID" value="PQJ97034.1"/>
    <property type="molecule type" value="Genomic_DNA"/>
</dbReference>
<keyword evidence="6 7" id="KW-0131">Cell cycle</keyword>
<keyword evidence="4 7" id="KW-1133">Transmembrane helix</keyword>
<name>A0A2S7XTG6_9GAMM</name>
<evidence type="ECO:0000256" key="4">
    <source>
        <dbReference type="ARBA" id="ARBA00022989"/>
    </source>
</evidence>
<dbReference type="RefSeq" id="WP_105072776.1">
    <property type="nucleotide sequence ID" value="NZ_PPGH01000018.1"/>
</dbReference>
<feature type="topological domain" description="Periplasmic" evidence="7">
    <location>
        <begin position="22"/>
        <end position="98"/>
    </location>
</feature>
<dbReference type="PANTHER" id="PTHR37485:SF1">
    <property type="entry name" value="CELL DIVISION PROTEIN FTSB"/>
    <property type="match status" value="1"/>
</dbReference>
<comment type="similarity">
    <text evidence="7">Belongs to the FtsB family.</text>
</comment>
<keyword evidence="3 7" id="KW-0812">Transmembrane</keyword>
<accession>A0A2S7XTG6</accession>
<dbReference type="Proteomes" id="UP000239936">
    <property type="component" value="Unassembled WGS sequence"/>
</dbReference>
<dbReference type="GO" id="GO:0030428">
    <property type="term" value="C:cell septum"/>
    <property type="evidence" value="ECO:0007669"/>
    <property type="project" value="TreeGrafter"/>
</dbReference>
<organism evidence="8 9">
    <name type="scientific">Chromatium okenii</name>
    <dbReference type="NCBI Taxonomy" id="61644"/>
    <lineage>
        <taxon>Bacteria</taxon>
        <taxon>Pseudomonadati</taxon>
        <taxon>Pseudomonadota</taxon>
        <taxon>Gammaproteobacteria</taxon>
        <taxon>Chromatiales</taxon>
        <taxon>Chromatiaceae</taxon>
        <taxon>Chromatium</taxon>
    </lineage>
</organism>
<keyword evidence="7" id="KW-0997">Cell inner membrane</keyword>
<dbReference type="InterPro" id="IPR023081">
    <property type="entry name" value="Cell_div_FtsB"/>
</dbReference>
<evidence type="ECO:0000256" key="5">
    <source>
        <dbReference type="ARBA" id="ARBA00023136"/>
    </source>
</evidence>
<keyword evidence="7" id="KW-0175">Coiled coil</keyword>
<dbReference type="AlphaFoldDB" id="A0A2S7XTG6"/>
<evidence type="ECO:0000313" key="8">
    <source>
        <dbReference type="EMBL" id="PQJ97034.1"/>
    </source>
</evidence>
<dbReference type="Pfam" id="PF04977">
    <property type="entry name" value="DivIC"/>
    <property type="match status" value="1"/>
</dbReference>
<dbReference type="PANTHER" id="PTHR37485">
    <property type="entry name" value="CELL DIVISION PROTEIN FTSB"/>
    <property type="match status" value="1"/>
</dbReference>
<dbReference type="HAMAP" id="MF_00599">
    <property type="entry name" value="FtsB"/>
    <property type="match status" value="1"/>
</dbReference>
<evidence type="ECO:0000256" key="6">
    <source>
        <dbReference type="ARBA" id="ARBA00023306"/>
    </source>
</evidence>
<protein>
    <recommendedName>
        <fullName evidence="7">Cell division protein FtsB</fullName>
    </recommendedName>
</protein>
<dbReference type="GO" id="GO:0005886">
    <property type="term" value="C:plasma membrane"/>
    <property type="evidence" value="ECO:0007669"/>
    <property type="project" value="UniProtKB-SubCell"/>
</dbReference>
<keyword evidence="5 7" id="KW-0472">Membrane</keyword>
<keyword evidence="1 7" id="KW-1003">Cell membrane</keyword>
<proteinExistence type="inferred from homology"/>
<comment type="function">
    <text evidence="7">Essential cell division protein. May link together the upstream cell division proteins, which are predominantly cytoplasmic, with the downstream cell division proteins, which are predominantly periplasmic.</text>
</comment>
<comment type="caution">
    <text evidence="8">The sequence shown here is derived from an EMBL/GenBank/DDBJ whole genome shotgun (WGS) entry which is preliminary data.</text>
</comment>
<dbReference type="GO" id="GO:0043093">
    <property type="term" value="P:FtsZ-dependent cytokinesis"/>
    <property type="evidence" value="ECO:0007669"/>
    <property type="project" value="UniProtKB-UniRule"/>
</dbReference>
<keyword evidence="9" id="KW-1185">Reference proteome</keyword>
<evidence type="ECO:0000256" key="7">
    <source>
        <dbReference type="HAMAP-Rule" id="MF_00599"/>
    </source>
</evidence>
<reference evidence="8 9" key="1">
    <citation type="submission" date="2018-01" db="EMBL/GenBank/DDBJ databases">
        <title>The complete genome sequence of Chromatium okenii LaCa, a purple sulfur bacterium with a turbulent life.</title>
        <authorList>
            <person name="Luedin S.M."/>
            <person name="Liechti N."/>
            <person name="Storelli N."/>
            <person name="Danza F."/>
            <person name="Wittwer M."/>
            <person name="Pothier J.F."/>
            <person name="Tonolla M.A."/>
        </authorList>
    </citation>
    <scope>NUCLEOTIDE SEQUENCE [LARGE SCALE GENOMIC DNA]</scope>
    <source>
        <strain evidence="8 9">LaCa</strain>
    </source>
</reference>
<keyword evidence="2 7" id="KW-0132">Cell division</keyword>
<evidence type="ECO:0000256" key="3">
    <source>
        <dbReference type="ARBA" id="ARBA00022692"/>
    </source>
</evidence>
<evidence type="ECO:0000313" key="9">
    <source>
        <dbReference type="Proteomes" id="UP000239936"/>
    </source>
</evidence>
<comment type="subunit">
    <text evidence="7">Part of a complex composed of FtsB, FtsL and FtsQ.</text>
</comment>
<feature type="topological domain" description="Cytoplasmic" evidence="7">
    <location>
        <begin position="1"/>
        <end position="3"/>
    </location>
</feature>
<gene>
    <name evidence="7" type="primary">ftsB</name>
    <name evidence="8" type="ORF">CXB77_03310</name>
</gene>
<feature type="coiled-coil region" evidence="7">
    <location>
        <begin position="29"/>
        <end position="70"/>
    </location>
</feature>
<comment type="subcellular location">
    <subcellularLocation>
        <location evidence="7">Cell inner membrane</location>
        <topology evidence="7">Single-pass type II membrane protein</topology>
    </subcellularLocation>
    <text evidence="7">Localizes to the division septum.</text>
</comment>
<evidence type="ECO:0000256" key="1">
    <source>
        <dbReference type="ARBA" id="ARBA00022475"/>
    </source>
</evidence>
<evidence type="ECO:0000256" key="2">
    <source>
        <dbReference type="ARBA" id="ARBA00022618"/>
    </source>
</evidence>
<dbReference type="GO" id="GO:0032153">
    <property type="term" value="C:cell division site"/>
    <property type="evidence" value="ECO:0007669"/>
    <property type="project" value="UniProtKB-UniRule"/>
</dbReference>